<evidence type="ECO:0000313" key="1">
    <source>
        <dbReference type="EMBL" id="AFP85188.1"/>
    </source>
</evidence>
<protein>
    <submittedName>
        <fullName evidence="1">Uncharacterized protein</fullName>
    </submittedName>
</protein>
<evidence type="ECO:0000313" key="2">
    <source>
        <dbReference type="Proteomes" id="UP000003936"/>
    </source>
</evidence>
<sequence length="47" mass="5430" precursor="true">MKALCLLTSGLLGDVETFEDFCMSNFIKRQNYSCYLLAQIFAYRKAI</sequence>
<dbReference type="Proteomes" id="UP000003936">
    <property type="component" value="Chromosome"/>
</dbReference>
<dbReference type="EMBL" id="CP003546">
    <property type="protein sequence ID" value="AFP85188.1"/>
    <property type="molecule type" value="Genomic_DNA"/>
</dbReference>
<dbReference type="HOGENOM" id="CLU_3173050_0_0_6"/>
<keyword evidence="2" id="KW-1185">Reference proteome</keyword>
<proteinExistence type="predicted"/>
<reference evidence="1 2" key="1">
    <citation type="journal article" date="2012" name="Mol. Biol. Evol.">
        <title>Genome reduction and co-evolution between the primary and secondary bacterial symbionts of psyllids.</title>
        <authorList>
            <person name="Sloan D.B."/>
            <person name="Moran N.A."/>
        </authorList>
    </citation>
    <scope>NUCLEOTIDE SEQUENCE [LARGE SCALE GENOMIC DNA]</scope>
    <source>
        <strain evidence="1">Ceuc_S</strain>
    </source>
</reference>
<accession>J3YSG0</accession>
<name>J3YSG0_9ENTR</name>
<dbReference type="AlphaFoldDB" id="J3YSG0"/>
<organism evidence="1 2">
    <name type="scientific">secondary endosymbiont of Ctenarytaina eucalypti</name>
    <dbReference type="NCBI Taxonomy" id="1199245"/>
    <lineage>
        <taxon>Bacteria</taxon>
        <taxon>Pseudomonadati</taxon>
        <taxon>Pseudomonadota</taxon>
        <taxon>Gammaproteobacteria</taxon>
        <taxon>Enterobacterales</taxon>
        <taxon>Enterobacteriaceae</taxon>
        <taxon>aphid secondary symbionts</taxon>
    </lineage>
</organism>
<dbReference type="KEGG" id="sect:A359_08220"/>
<gene>
    <name evidence="1" type="ORF">A359_08220</name>
</gene>